<protein>
    <recommendedName>
        <fullName evidence="1">Ig-like domain-containing protein</fullName>
    </recommendedName>
</protein>
<dbReference type="InterPro" id="IPR007110">
    <property type="entry name" value="Ig-like_dom"/>
</dbReference>
<organism evidence="2">
    <name type="scientific">Otarine gammaherpesvirus 4</name>
    <dbReference type="NCBI Taxonomy" id="2801541"/>
    <lineage>
        <taxon>Viruses</taxon>
        <taxon>Duplodnaviria</taxon>
        <taxon>Heunggongvirae</taxon>
        <taxon>Peploviricota</taxon>
        <taxon>Herviviricetes</taxon>
        <taxon>Herpesvirales</taxon>
        <taxon>Orthoherpesviridae</taxon>
        <taxon>Gammaherpesvirinae</taxon>
    </lineage>
</organism>
<evidence type="ECO:0000313" key="2">
    <source>
        <dbReference type="EMBL" id="QRE02486.1"/>
    </source>
</evidence>
<gene>
    <name evidence="2" type="primary">Ot5</name>
</gene>
<sequence length="129" mass="13892">MGCITSDARSRHGHVVTPGRRTKYVLLTLYSNCIVKVELYRKVATLCKFAVHSMCCVYPIALLTICSIATVGLSTGSVKITAPNSTHFGNYGATLSLTCTVDGISASATNSLTVIWKQNRAPILQLSIR</sequence>
<dbReference type="PROSITE" id="PS50835">
    <property type="entry name" value="IG_LIKE"/>
    <property type="match status" value="1"/>
</dbReference>
<accession>A0A889IW21</accession>
<reference evidence="2" key="1">
    <citation type="submission" date="2019-10" db="EMBL/GenBank/DDBJ databases">
        <title>Otarine herpesvirus 4 in Northern fur seal genital swab.</title>
        <authorList>
            <person name="Deming A.C."/>
            <person name="Wellehan J.F.X."/>
            <person name="Gulland F.M.D."/>
        </authorList>
    </citation>
    <scope>NUCLEOTIDE SEQUENCE</scope>
    <source>
        <strain evidence="2">Cu11-001</strain>
    </source>
</reference>
<evidence type="ECO:0000259" key="1">
    <source>
        <dbReference type="PROSITE" id="PS50835"/>
    </source>
</evidence>
<feature type="domain" description="Ig-like" evidence="1">
    <location>
        <begin position="92"/>
        <end position="129"/>
    </location>
</feature>
<dbReference type="EMBL" id="MN545486">
    <property type="protein sequence ID" value="QRE02486.1"/>
    <property type="molecule type" value="Genomic_DNA"/>
</dbReference>
<name>A0A889IW21_9GAMA</name>
<proteinExistence type="predicted"/>